<evidence type="ECO:0000256" key="1">
    <source>
        <dbReference type="SAM" id="MobiDB-lite"/>
    </source>
</evidence>
<protein>
    <recommendedName>
        <fullName evidence="2">MADF domain-containing protein</fullName>
    </recommendedName>
</protein>
<keyword evidence="4" id="KW-1185">Reference proteome</keyword>
<comment type="caution">
    <text evidence="3">The sequence shown here is derived from an EMBL/GenBank/DDBJ whole genome shotgun (WGS) entry which is preliminary data.</text>
</comment>
<proteinExistence type="predicted"/>
<dbReference type="PANTHER" id="PTHR12243">
    <property type="entry name" value="MADF DOMAIN TRANSCRIPTION FACTOR"/>
    <property type="match status" value="1"/>
</dbReference>
<name>A0AAN7ZNA2_9COLE</name>
<gene>
    <name evidence="3" type="ORF">RI129_003664</name>
</gene>
<dbReference type="GO" id="GO:0005634">
    <property type="term" value="C:nucleus"/>
    <property type="evidence" value="ECO:0007669"/>
    <property type="project" value="TreeGrafter"/>
</dbReference>
<dbReference type="EMBL" id="JAVRBK010000002">
    <property type="protein sequence ID" value="KAK5648772.1"/>
    <property type="molecule type" value="Genomic_DNA"/>
</dbReference>
<evidence type="ECO:0000313" key="4">
    <source>
        <dbReference type="Proteomes" id="UP001329430"/>
    </source>
</evidence>
<reference evidence="3 4" key="1">
    <citation type="journal article" date="2024" name="Insects">
        <title>An Improved Chromosome-Level Genome Assembly of the Firefly Pyrocoelia pectoralis.</title>
        <authorList>
            <person name="Fu X."/>
            <person name="Meyer-Rochow V.B."/>
            <person name="Ballantyne L."/>
            <person name="Zhu X."/>
        </authorList>
    </citation>
    <scope>NUCLEOTIDE SEQUENCE [LARGE SCALE GENOMIC DNA]</scope>
    <source>
        <strain evidence="3">XCY_ONT2</strain>
    </source>
</reference>
<dbReference type="GO" id="GO:0005667">
    <property type="term" value="C:transcription regulator complex"/>
    <property type="evidence" value="ECO:0007669"/>
    <property type="project" value="TreeGrafter"/>
</dbReference>
<dbReference type="InterPro" id="IPR006578">
    <property type="entry name" value="MADF-dom"/>
</dbReference>
<feature type="region of interest" description="Disordered" evidence="1">
    <location>
        <begin position="67"/>
        <end position="100"/>
    </location>
</feature>
<organism evidence="3 4">
    <name type="scientific">Pyrocoelia pectoralis</name>
    <dbReference type="NCBI Taxonomy" id="417401"/>
    <lineage>
        <taxon>Eukaryota</taxon>
        <taxon>Metazoa</taxon>
        <taxon>Ecdysozoa</taxon>
        <taxon>Arthropoda</taxon>
        <taxon>Hexapoda</taxon>
        <taxon>Insecta</taxon>
        <taxon>Pterygota</taxon>
        <taxon>Neoptera</taxon>
        <taxon>Endopterygota</taxon>
        <taxon>Coleoptera</taxon>
        <taxon>Polyphaga</taxon>
        <taxon>Elateriformia</taxon>
        <taxon>Elateroidea</taxon>
        <taxon>Lampyridae</taxon>
        <taxon>Lampyrinae</taxon>
        <taxon>Pyrocoelia</taxon>
    </lineage>
</organism>
<evidence type="ECO:0000259" key="2">
    <source>
        <dbReference type="PROSITE" id="PS51029"/>
    </source>
</evidence>
<dbReference type="SMART" id="SM00595">
    <property type="entry name" value="MADF"/>
    <property type="match status" value="1"/>
</dbReference>
<dbReference type="PROSITE" id="PS51029">
    <property type="entry name" value="MADF"/>
    <property type="match status" value="1"/>
</dbReference>
<dbReference type="Proteomes" id="UP001329430">
    <property type="component" value="Chromosome 2"/>
</dbReference>
<dbReference type="InterPro" id="IPR039353">
    <property type="entry name" value="TF_Adf1"/>
</dbReference>
<dbReference type="Pfam" id="PF10545">
    <property type="entry name" value="MADF_DNA_bdg"/>
    <property type="match status" value="1"/>
</dbReference>
<dbReference type="GO" id="GO:0006357">
    <property type="term" value="P:regulation of transcription by RNA polymerase II"/>
    <property type="evidence" value="ECO:0007669"/>
    <property type="project" value="TreeGrafter"/>
</dbReference>
<dbReference type="AlphaFoldDB" id="A0AAN7ZNA2"/>
<feature type="domain" description="MADF" evidence="2">
    <location>
        <begin position="11"/>
        <end position="97"/>
    </location>
</feature>
<evidence type="ECO:0000313" key="3">
    <source>
        <dbReference type="EMBL" id="KAK5648772.1"/>
    </source>
</evidence>
<dbReference type="PANTHER" id="PTHR12243:SF64">
    <property type="entry name" value="DORSAL INTERACTING PROTEIN 3-RELATED"/>
    <property type="match status" value="1"/>
</dbReference>
<sequence>METVSEDSILLLIDIIQQYDFLYDLGHKDYKNINKKEQAWAEIAAVVSISVEECKRLWKNVRDRFTREERGQPSGAAAPESNWPYLKKKENIRPSSSSSTVSSVWSSVNMIMSPECDSPLQDVEETMTTDASVEVDDVQIPKASKGDISYFPSIVEPT</sequence>
<accession>A0AAN7ZNA2</accession>